<proteinExistence type="predicted"/>
<sequence>MMTAKDRVRAFSLKLRMAVLKDRREELKQRILQELKRPAPCAQTLRMLKRRKLSLKDELARHEGLLRTLDAMQSQPDRDMGRA</sequence>
<reference evidence="3" key="1">
    <citation type="submission" date="2016-10" db="EMBL/GenBank/DDBJ databases">
        <authorList>
            <person name="Varghese N."/>
            <person name="Submissions S."/>
        </authorList>
    </citation>
    <scope>NUCLEOTIDE SEQUENCE [LARGE SCALE GENOMIC DNA]</scope>
    <source>
        <strain evidence="3">CGMCC 1.9108</strain>
    </source>
</reference>
<gene>
    <name evidence="2" type="ORF">SAMN04488239_11069</name>
</gene>
<evidence type="ECO:0008006" key="4">
    <source>
        <dbReference type="Google" id="ProtNLM"/>
    </source>
</evidence>
<accession>A0A1G6XFT1</accession>
<name>A0A1G6XFT1_9RHOB</name>
<evidence type="ECO:0000313" key="2">
    <source>
        <dbReference type="EMBL" id="SDD77030.1"/>
    </source>
</evidence>
<keyword evidence="3" id="KW-1185">Reference proteome</keyword>
<feature type="coiled-coil region" evidence="1">
    <location>
        <begin position="10"/>
        <end position="65"/>
    </location>
</feature>
<organism evidence="2 3">
    <name type="scientific">Ruegeria marina</name>
    <dbReference type="NCBI Taxonomy" id="639004"/>
    <lineage>
        <taxon>Bacteria</taxon>
        <taxon>Pseudomonadati</taxon>
        <taxon>Pseudomonadota</taxon>
        <taxon>Alphaproteobacteria</taxon>
        <taxon>Rhodobacterales</taxon>
        <taxon>Roseobacteraceae</taxon>
        <taxon>Ruegeria</taxon>
    </lineage>
</organism>
<dbReference type="InterPro" id="IPR007420">
    <property type="entry name" value="DUF465"/>
</dbReference>
<protein>
    <recommendedName>
        <fullName evidence="4">DUF465 domain-containing protein</fullName>
    </recommendedName>
</protein>
<dbReference type="STRING" id="639004.SAMN04488239_11069"/>
<keyword evidence="1" id="KW-0175">Coiled coil</keyword>
<dbReference type="AlphaFoldDB" id="A0A1G6XFT1"/>
<dbReference type="EMBL" id="FMZV01000010">
    <property type="protein sequence ID" value="SDD77030.1"/>
    <property type="molecule type" value="Genomic_DNA"/>
</dbReference>
<dbReference type="Pfam" id="PF04325">
    <property type="entry name" value="DUF465"/>
    <property type="match status" value="1"/>
</dbReference>
<evidence type="ECO:0000313" key="3">
    <source>
        <dbReference type="Proteomes" id="UP000199628"/>
    </source>
</evidence>
<dbReference type="Proteomes" id="UP000199628">
    <property type="component" value="Unassembled WGS sequence"/>
</dbReference>
<evidence type="ECO:0000256" key="1">
    <source>
        <dbReference type="SAM" id="Coils"/>
    </source>
</evidence>